<dbReference type="AlphaFoldDB" id="A0A9P9GE34"/>
<dbReference type="PANTHER" id="PTHR35179">
    <property type="entry name" value="PROTEIN CBG02620"/>
    <property type="match status" value="1"/>
</dbReference>
<feature type="transmembrane region" description="Helical" evidence="2">
    <location>
        <begin position="20"/>
        <end position="38"/>
    </location>
</feature>
<feature type="region of interest" description="Disordered" evidence="1">
    <location>
        <begin position="353"/>
        <end position="375"/>
    </location>
</feature>
<evidence type="ECO:0000313" key="3">
    <source>
        <dbReference type="EMBL" id="KAH7237858.1"/>
    </source>
</evidence>
<proteinExistence type="predicted"/>
<feature type="transmembrane region" description="Helical" evidence="2">
    <location>
        <begin position="166"/>
        <end position="186"/>
    </location>
</feature>
<reference evidence="3" key="1">
    <citation type="journal article" date="2021" name="Nat. Commun.">
        <title>Genetic determinants of endophytism in the Arabidopsis root mycobiome.</title>
        <authorList>
            <person name="Mesny F."/>
            <person name="Miyauchi S."/>
            <person name="Thiergart T."/>
            <person name="Pickel B."/>
            <person name="Atanasova L."/>
            <person name="Karlsson M."/>
            <person name="Huettel B."/>
            <person name="Barry K.W."/>
            <person name="Haridas S."/>
            <person name="Chen C."/>
            <person name="Bauer D."/>
            <person name="Andreopoulos W."/>
            <person name="Pangilinan J."/>
            <person name="LaButti K."/>
            <person name="Riley R."/>
            <person name="Lipzen A."/>
            <person name="Clum A."/>
            <person name="Drula E."/>
            <person name="Henrissat B."/>
            <person name="Kohler A."/>
            <person name="Grigoriev I.V."/>
            <person name="Martin F.M."/>
            <person name="Hacquard S."/>
        </authorList>
    </citation>
    <scope>NUCLEOTIDE SEQUENCE</scope>
    <source>
        <strain evidence="3">FSSC 5 MPI-SDFR-AT-0091</strain>
    </source>
</reference>
<keyword evidence="2" id="KW-1133">Transmembrane helix</keyword>
<feature type="compositionally biased region" description="Polar residues" evidence="1">
    <location>
        <begin position="279"/>
        <end position="292"/>
    </location>
</feature>
<feature type="compositionally biased region" description="Polar residues" evidence="1">
    <location>
        <begin position="262"/>
        <end position="272"/>
    </location>
</feature>
<feature type="region of interest" description="Disordered" evidence="1">
    <location>
        <begin position="262"/>
        <end position="298"/>
    </location>
</feature>
<keyword evidence="2" id="KW-0812">Transmembrane</keyword>
<feature type="transmembrane region" description="Helical" evidence="2">
    <location>
        <begin position="206"/>
        <end position="232"/>
    </location>
</feature>
<feature type="transmembrane region" description="Helical" evidence="2">
    <location>
        <begin position="58"/>
        <end position="82"/>
    </location>
</feature>
<sequence length="375" mass="42547">MAGFLVPPWYKEEVISNLHMNIASIFWGLTFGVAIFTASKATKQTLNSWLRARRATAYVWMIWGEWMACLIISFLTWFYMWGTIETSFWIWFAIIICWCFQTQLLVQIIINRLALLMVNRRKASRLKWGAFAILTFINITVGTVWIPNRLQISETWIRVDAIWDRIEKVIFLLVDASLNIYFIYLVRTRLISNGLTKYNTLFKINIGMVIVSISLDVILIGLMSLPVAVVYLEFQCFAYLSKLYIEMTMAELIKKVVRATQQGDNDGRSTSGIGPGGKSSRTTDGPHGTTNQDHGRSRFTGLISRGASMAGPTRYTAHIELGSMEDVSNSKQGQDSMQGIHKTVITEVVRSNVKDNDTETSQSSLTGQVERKYSI</sequence>
<dbReference type="PANTHER" id="PTHR35179:SF1">
    <property type="entry name" value="INTEGRAL MEMBRANE PROTEIN"/>
    <property type="match status" value="1"/>
</dbReference>
<protein>
    <submittedName>
        <fullName evidence="3">Uncharacterized protein</fullName>
    </submittedName>
</protein>
<feature type="transmembrane region" description="Helical" evidence="2">
    <location>
        <begin position="88"/>
        <end position="114"/>
    </location>
</feature>
<name>A0A9P9GE34_FUSSL</name>
<comment type="caution">
    <text evidence="3">The sequence shown here is derived from an EMBL/GenBank/DDBJ whole genome shotgun (WGS) entry which is preliminary data.</text>
</comment>
<evidence type="ECO:0000256" key="1">
    <source>
        <dbReference type="SAM" id="MobiDB-lite"/>
    </source>
</evidence>
<accession>A0A9P9GE34</accession>
<evidence type="ECO:0000256" key="2">
    <source>
        <dbReference type="SAM" id="Phobius"/>
    </source>
</evidence>
<dbReference type="OrthoDB" id="3205825at2759"/>
<dbReference type="EMBL" id="JAGTJS010000022">
    <property type="protein sequence ID" value="KAH7237858.1"/>
    <property type="molecule type" value="Genomic_DNA"/>
</dbReference>
<organism evidence="3 4">
    <name type="scientific">Fusarium solani</name>
    <name type="common">Filamentous fungus</name>
    <dbReference type="NCBI Taxonomy" id="169388"/>
    <lineage>
        <taxon>Eukaryota</taxon>
        <taxon>Fungi</taxon>
        <taxon>Dikarya</taxon>
        <taxon>Ascomycota</taxon>
        <taxon>Pezizomycotina</taxon>
        <taxon>Sordariomycetes</taxon>
        <taxon>Hypocreomycetidae</taxon>
        <taxon>Hypocreales</taxon>
        <taxon>Nectriaceae</taxon>
        <taxon>Fusarium</taxon>
        <taxon>Fusarium solani species complex</taxon>
    </lineage>
</organism>
<feature type="transmembrane region" description="Helical" evidence="2">
    <location>
        <begin position="126"/>
        <end position="146"/>
    </location>
</feature>
<dbReference type="Proteomes" id="UP000736672">
    <property type="component" value="Unassembled WGS sequence"/>
</dbReference>
<gene>
    <name evidence="3" type="ORF">B0J15DRAFT_503047</name>
</gene>
<keyword evidence="4" id="KW-1185">Reference proteome</keyword>
<evidence type="ECO:0000313" key="4">
    <source>
        <dbReference type="Proteomes" id="UP000736672"/>
    </source>
</evidence>
<keyword evidence="2" id="KW-0472">Membrane</keyword>